<feature type="transmembrane region" description="Helical" evidence="1">
    <location>
        <begin position="20"/>
        <end position="40"/>
    </location>
</feature>
<evidence type="ECO:0000313" key="2">
    <source>
        <dbReference type="EMBL" id="ANY83732.1"/>
    </source>
</evidence>
<geneLocation type="plasmid" evidence="2">
    <name>unnamed3</name>
</geneLocation>
<reference evidence="2" key="1">
    <citation type="submission" date="2016-07" db="EMBL/GenBank/DDBJ databases">
        <title>Microvirga ossetica sp. nov. a new species of rhizobia isolated from root nodules of the legume species Vicia alpestris Steven originated from North Ossetia region in the Caucasus.</title>
        <authorList>
            <person name="Safronova V.I."/>
            <person name="Kuznetsova I.G."/>
            <person name="Sazanova A.L."/>
            <person name="Belimov A."/>
            <person name="Andronov E."/>
            <person name="Osledkin Y.S."/>
            <person name="Onishchuk O.P."/>
            <person name="Kurchak O.N."/>
            <person name="Shaposhnikov A.I."/>
            <person name="Willems A."/>
            <person name="Tikhonovich I.A."/>
        </authorList>
    </citation>
    <scope>NUCLEOTIDE SEQUENCE [LARGE SCALE GENOMIC DNA]</scope>
    <source>
        <strain evidence="2">V5/3M</strain>
        <plasmid evidence="2">unnamed3</plasmid>
    </source>
</reference>
<name>A0A1B2EV11_9HYPH</name>
<gene>
    <name evidence="2" type="ORF">BB934_36460</name>
</gene>
<sequence>MPMFPRLPRGVSRRILGILARYIALYACLIVLFAGLYAVWPEDFYQPNIKSEPAARAEKAALGHAVKAAMNAQFEREPDLGRNVRFELLTGVRIGAERDNALTGSASISVSLGRADDPNAPENRLFHLSVPLLIAPDEPKVVPEKPGFVTGPDVTVTLPEMQGKLRYVWPVRGSSAAPCPDGLG</sequence>
<keyword evidence="2" id="KW-0614">Plasmid</keyword>
<keyword evidence="1" id="KW-0472">Membrane</keyword>
<dbReference type="KEGG" id="moc:BB934_36460"/>
<dbReference type="EMBL" id="CP016618">
    <property type="protein sequence ID" value="ANY83732.1"/>
    <property type="molecule type" value="Genomic_DNA"/>
</dbReference>
<keyword evidence="1" id="KW-1133">Transmembrane helix</keyword>
<dbReference type="RefSeq" id="WP_099514714.1">
    <property type="nucleotide sequence ID" value="NZ_CP016618.1"/>
</dbReference>
<keyword evidence="1" id="KW-0812">Transmembrane</keyword>
<evidence type="ECO:0000256" key="1">
    <source>
        <dbReference type="SAM" id="Phobius"/>
    </source>
</evidence>
<protein>
    <submittedName>
        <fullName evidence="2">Uncharacterized protein</fullName>
    </submittedName>
</protein>
<dbReference type="AlphaFoldDB" id="A0A1B2EV11"/>
<organism evidence="2">
    <name type="scientific">Microvirga ossetica</name>
    <dbReference type="NCBI Taxonomy" id="1882682"/>
    <lineage>
        <taxon>Bacteria</taxon>
        <taxon>Pseudomonadati</taxon>
        <taxon>Pseudomonadota</taxon>
        <taxon>Alphaproteobacteria</taxon>
        <taxon>Hyphomicrobiales</taxon>
        <taxon>Methylobacteriaceae</taxon>
        <taxon>Microvirga</taxon>
    </lineage>
</organism>
<accession>A0A1B2EV11</accession>
<proteinExistence type="predicted"/>